<evidence type="ECO:0000313" key="2">
    <source>
        <dbReference type="Proteomes" id="UP000007523"/>
    </source>
</evidence>
<dbReference type="HOGENOM" id="CLU_112936_0_0_9"/>
<dbReference type="InterPro" id="IPR023393">
    <property type="entry name" value="START-like_dom_sf"/>
</dbReference>
<protein>
    <recommendedName>
        <fullName evidence="3">Cell division protein</fullName>
    </recommendedName>
</protein>
<dbReference type="EMBL" id="CP003235">
    <property type="protein sequence ID" value="AFC29418.1"/>
    <property type="molecule type" value="Genomic_DNA"/>
</dbReference>
<sequence length="156" mass="18246">MITCSTEVEIEAPIELCFDRARCIELHTQTVWKHTRERAVEGRTAGMIGAGETVTFQARHFLVTQRLTSRIVEYDRPRRFVDEMLSGAFKSMRHEHTFAQLGPHTTLMRDTLVFSAPFGALGWIVERVILRRYMLSFLKYRNRQLKSRIEEEWGNA</sequence>
<proteinExistence type="predicted"/>
<evidence type="ECO:0000313" key="1">
    <source>
        <dbReference type="EMBL" id="AFC29418.1"/>
    </source>
</evidence>
<reference evidence="1 2" key="1">
    <citation type="journal article" date="2012" name="J. Bacteriol.">
        <title>Complete Genome Sequence of Paenibacillus mucilaginosus 3016, a Bacterium Functional as Microbial Fertilizer.</title>
        <authorList>
            <person name="Ma M."/>
            <person name="Wang Z."/>
            <person name="Li L."/>
            <person name="Jiang X."/>
            <person name="Guan D."/>
            <person name="Cao F."/>
            <person name="Chen H."/>
            <person name="Wang X."/>
            <person name="Shen D."/>
            <person name="Du B."/>
            <person name="Li J."/>
        </authorList>
    </citation>
    <scope>NUCLEOTIDE SEQUENCE [LARGE SCALE GENOMIC DNA]</scope>
    <source>
        <strain evidence="1 2">3016</strain>
    </source>
</reference>
<dbReference type="CDD" id="cd07820">
    <property type="entry name" value="SRPBCC_3"/>
    <property type="match status" value="1"/>
</dbReference>
<dbReference type="Proteomes" id="UP000007523">
    <property type="component" value="Chromosome"/>
</dbReference>
<keyword evidence="2" id="KW-1185">Reference proteome</keyword>
<organism evidence="1 2">
    <name type="scientific">Paenibacillus mucilaginosus 3016</name>
    <dbReference type="NCBI Taxonomy" id="1116391"/>
    <lineage>
        <taxon>Bacteria</taxon>
        <taxon>Bacillati</taxon>
        <taxon>Bacillota</taxon>
        <taxon>Bacilli</taxon>
        <taxon>Bacillales</taxon>
        <taxon>Paenibacillaceae</taxon>
        <taxon>Paenibacillus</taxon>
    </lineage>
</organism>
<name>H6NCT6_9BACL</name>
<dbReference type="RefSeq" id="WP_014369741.1">
    <property type="nucleotide sequence ID" value="NC_016935.1"/>
</dbReference>
<dbReference type="Pfam" id="PF10604">
    <property type="entry name" value="Polyketide_cyc2"/>
    <property type="match status" value="1"/>
</dbReference>
<dbReference type="SUPFAM" id="SSF55961">
    <property type="entry name" value="Bet v1-like"/>
    <property type="match status" value="1"/>
</dbReference>
<dbReference type="STRING" id="1116391.PM3016_2534"/>
<dbReference type="KEGG" id="pmq:PM3016_2534"/>
<accession>H6NCT6</accession>
<gene>
    <name evidence="1" type="ORF">PM3016_2534</name>
</gene>
<dbReference type="InterPro" id="IPR019587">
    <property type="entry name" value="Polyketide_cyclase/dehydratase"/>
</dbReference>
<evidence type="ECO:0008006" key="3">
    <source>
        <dbReference type="Google" id="ProtNLM"/>
    </source>
</evidence>
<dbReference type="AlphaFoldDB" id="H6NCT6"/>
<dbReference type="Gene3D" id="3.30.530.20">
    <property type="match status" value="1"/>
</dbReference>